<dbReference type="NCBIfam" id="TIGR01969">
    <property type="entry name" value="minD_arch"/>
    <property type="match status" value="1"/>
</dbReference>
<feature type="domain" description="CobQ/CobB/MinD/ParA nucleotide binding" evidence="2">
    <location>
        <begin position="8"/>
        <end position="210"/>
    </location>
</feature>
<dbReference type="HOGENOM" id="CLU_037612_0_3_2"/>
<dbReference type="PANTHER" id="PTHR43384:SF10">
    <property type="entry name" value="ATPASE INVOLVED IN CHROMOSOME PARTITIONING, PARA_MIND FAMILY"/>
    <property type="match status" value="1"/>
</dbReference>
<dbReference type="GO" id="GO:0051782">
    <property type="term" value="P:negative regulation of cell division"/>
    <property type="evidence" value="ECO:0007669"/>
    <property type="project" value="TreeGrafter"/>
</dbReference>
<dbReference type="AlphaFoldDB" id="L0IC43"/>
<dbReference type="EMBL" id="CP003050">
    <property type="protein sequence ID" value="AGB17150.1"/>
    <property type="molecule type" value="Genomic_DNA"/>
</dbReference>
<dbReference type="OrthoDB" id="31168at2157"/>
<dbReference type="InterPro" id="IPR050625">
    <property type="entry name" value="ParA/MinD_ATPase"/>
</dbReference>
<keyword evidence="3" id="KW-0131">Cell cycle</keyword>
<feature type="region of interest" description="Disordered" evidence="1">
    <location>
        <begin position="235"/>
        <end position="276"/>
    </location>
</feature>
<dbReference type="KEGG" id="hru:Halru_2569"/>
<dbReference type="STRING" id="797302.Halru_2569"/>
<evidence type="ECO:0000256" key="1">
    <source>
        <dbReference type="SAM" id="MobiDB-lite"/>
    </source>
</evidence>
<dbReference type="GeneID" id="14377106"/>
<evidence type="ECO:0000313" key="3">
    <source>
        <dbReference type="EMBL" id="AGB17150.1"/>
    </source>
</evidence>
<sequence length="276" mass="27889">MPQETVYAIASGKGGVGKTTTTVNLGTALAQAGERVAIVDADLGMANLAGFVSLSPGSATLHDVLSGEASIEDATYRLAANIVGVPSGNELADYAETEPDGLGEVVETLRDRVDYVLIDVGAGVSHESILPLGLADAVVLVATPEPAAVQDVSRTIELVDRVDGEVAGLLVTRTHPSGDVPPETIAEKLGVAELGAIPEDRAVRASVYAGTPLVVHAPESDAAVAYRELATTLTGVETAGPSGDEAAADDSSTADPDDAASHDEVSSAITDAEPDA</sequence>
<dbReference type="GO" id="GO:0009898">
    <property type="term" value="C:cytoplasmic side of plasma membrane"/>
    <property type="evidence" value="ECO:0007669"/>
    <property type="project" value="TreeGrafter"/>
</dbReference>
<gene>
    <name evidence="3" type="ordered locus">Halru_2569</name>
</gene>
<dbReference type="InterPro" id="IPR002586">
    <property type="entry name" value="CobQ/CobB/MinD/ParA_Nub-bd_dom"/>
</dbReference>
<organism evidence="3 4">
    <name type="scientific">Halovivax ruber (strain DSM 18193 / JCM 13892 / XH-70)</name>
    <dbReference type="NCBI Taxonomy" id="797302"/>
    <lineage>
        <taxon>Archaea</taxon>
        <taxon>Methanobacteriati</taxon>
        <taxon>Methanobacteriota</taxon>
        <taxon>Stenosarchaea group</taxon>
        <taxon>Halobacteria</taxon>
        <taxon>Halobacteriales</taxon>
        <taxon>Natrialbaceae</taxon>
        <taxon>Halovivax</taxon>
    </lineage>
</organism>
<keyword evidence="3" id="KW-0132">Cell division</keyword>
<dbReference type="InterPro" id="IPR027417">
    <property type="entry name" value="P-loop_NTPase"/>
</dbReference>
<reference evidence="3" key="1">
    <citation type="submission" date="2011-09" db="EMBL/GenBank/DDBJ databases">
        <title>Complete sequence of Halovivax ruber XH-70.</title>
        <authorList>
            <consortium name="US DOE Joint Genome Institute"/>
            <person name="Lucas S."/>
            <person name="Han J."/>
            <person name="Lapidus A."/>
            <person name="Cheng J.-F."/>
            <person name="Goodwin L."/>
            <person name="Pitluck S."/>
            <person name="Peters L."/>
            <person name="Mikhailova N."/>
            <person name="Davenport K."/>
            <person name="Detter J.C."/>
            <person name="Han C."/>
            <person name="Tapia R."/>
            <person name="Land M."/>
            <person name="Hauser L."/>
            <person name="Kyrpides N."/>
            <person name="Ivanova N."/>
            <person name="Pagani I."/>
            <person name="Sproer C."/>
            <person name="Anderson I."/>
            <person name="Woyke T."/>
        </authorList>
    </citation>
    <scope>NUCLEOTIDE SEQUENCE</scope>
    <source>
        <strain evidence="3">XH-70</strain>
    </source>
</reference>
<dbReference type="Proteomes" id="UP000010846">
    <property type="component" value="Chromosome"/>
</dbReference>
<feature type="compositionally biased region" description="Low complexity" evidence="1">
    <location>
        <begin position="239"/>
        <end position="254"/>
    </location>
</feature>
<dbReference type="Gene3D" id="3.40.50.300">
    <property type="entry name" value="P-loop containing nucleotide triphosphate hydrolases"/>
    <property type="match status" value="1"/>
</dbReference>
<dbReference type="GO" id="GO:0051301">
    <property type="term" value="P:cell division"/>
    <property type="evidence" value="ECO:0007669"/>
    <property type="project" value="UniProtKB-KW"/>
</dbReference>
<evidence type="ECO:0000313" key="4">
    <source>
        <dbReference type="Proteomes" id="UP000010846"/>
    </source>
</evidence>
<dbReference type="InterPro" id="IPR010224">
    <property type="entry name" value="MinD_archaea"/>
</dbReference>
<accession>L0IC43</accession>
<dbReference type="GO" id="GO:0016887">
    <property type="term" value="F:ATP hydrolysis activity"/>
    <property type="evidence" value="ECO:0007669"/>
    <property type="project" value="TreeGrafter"/>
</dbReference>
<protein>
    <submittedName>
        <fullName evidence="3">Cell division ATPase MinD, archaeal</fullName>
    </submittedName>
</protein>
<dbReference type="RefSeq" id="WP_015301749.1">
    <property type="nucleotide sequence ID" value="NC_019964.1"/>
</dbReference>
<keyword evidence="4" id="KW-1185">Reference proteome</keyword>
<dbReference type="SUPFAM" id="SSF52540">
    <property type="entry name" value="P-loop containing nucleoside triphosphate hydrolases"/>
    <property type="match status" value="1"/>
</dbReference>
<proteinExistence type="predicted"/>
<dbReference type="Pfam" id="PF01656">
    <property type="entry name" value="CbiA"/>
    <property type="match status" value="1"/>
</dbReference>
<evidence type="ECO:0000259" key="2">
    <source>
        <dbReference type="Pfam" id="PF01656"/>
    </source>
</evidence>
<name>L0IC43_HALRX</name>
<dbReference type="GO" id="GO:0005829">
    <property type="term" value="C:cytosol"/>
    <property type="evidence" value="ECO:0007669"/>
    <property type="project" value="TreeGrafter"/>
</dbReference>
<dbReference type="PANTHER" id="PTHR43384">
    <property type="entry name" value="SEPTUM SITE-DETERMINING PROTEIN MIND HOMOLOG, CHLOROPLASTIC-RELATED"/>
    <property type="match status" value="1"/>
</dbReference>
<dbReference type="GO" id="GO:0005524">
    <property type="term" value="F:ATP binding"/>
    <property type="evidence" value="ECO:0007669"/>
    <property type="project" value="TreeGrafter"/>
</dbReference>
<dbReference type="eggNOG" id="arCOG00589">
    <property type="taxonomic scope" value="Archaea"/>
</dbReference>